<comment type="caution">
    <text evidence="2">The sequence shown here is derived from an EMBL/GenBank/DDBJ whole genome shotgun (WGS) entry which is preliminary data.</text>
</comment>
<feature type="region of interest" description="Disordered" evidence="1">
    <location>
        <begin position="1"/>
        <end position="24"/>
    </location>
</feature>
<accession>A0AAE1TK90</accession>
<organism evidence="2 3">
    <name type="scientific">Petrolisthes manimaculis</name>
    <dbReference type="NCBI Taxonomy" id="1843537"/>
    <lineage>
        <taxon>Eukaryota</taxon>
        <taxon>Metazoa</taxon>
        <taxon>Ecdysozoa</taxon>
        <taxon>Arthropoda</taxon>
        <taxon>Crustacea</taxon>
        <taxon>Multicrustacea</taxon>
        <taxon>Malacostraca</taxon>
        <taxon>Eumalacostraca</taxon>
        <taxon>Eucarida</taxon>
        <taxon>Decapoda</taxon>
        <taxon>Pleocyemata</taxon>
        <taxon>Anomura</taxon>
        <taxon>Galatheoidea</taxon>
        <taxon>Porcellanidae</taxon>
        <taxon>Petrolisthes</taxon>
    </lineage>
</organism>
<dbReference type="AlphaFoldDB" id="A0AAE1TK90"/>
<proteinExistence type="predicted"/>
<gene>
    <name evidence="2" type="ORF">Pmani_038715</name>
</gene>
<sequence length="142" mass="15740">MSPVAALHEDNNNNNDDDNNHNNTQVPVIHINDHSSTQVVAKDKDNTFSAEIITDGNTTTTITTHDAAQKECNIPIVIIQDKPTDNNNQDSPDSVKNESPSSPMCSTKETHFTFPQQEGNVATAFKISFRFTEKVNLVIKKF</sequence>
<name>A0AAE1TK90_9EUCA</name>
<evidence type="ECO:0000313" key="3">
    <source>
        <dbReference type="Proteomes" id="UP001292094"/>
    </source>
</evidence>
<reference evidence="2" key="1">
    <citation type="submission" date="2023-11" db="EMBL/GenBank/DDBJ databases">
        <title>Genome assemblies of two species of porcelain crab, Petrolisthes cinctipes and Petrolisthes manimaculis (Anomura: Porcellanidae).</title>
        <authorList>
            <person name="Angst P."/>
        </authorList>
    </citation>
    <scope>NUCLEOTIDE SEQUENCE</scope>
    <source>
        <strain evidence="2">PB745_02</strain>
        <tissue evidence="2">Gill</tissue>
    </source>
</reference>
<keyword evidence="3" id="KW-1185">Reference proteome</keyword>
<evidence type="ECO:0000256" key="1">
    <source>
        <dbReference type="SAM" id="MobiDB-lite"/>
    </source>
</evidence>
<feature type="region of interest" description="Disordered" evidence="1">
    <location>
        <begin position="79"/>
        <end position="109"/>
    </location>
</feature>
<dbReference type="EMBL" id="JAWZYT010006397">
    <property type="protein sequence ID" value="KAK4288246.1"/>
    <property type="molecule type" value="Genomic_DNA"/>
</dbReference>
<evidence type="ECO:0000313" key="2">
    <source>
        <dbReference type="EMBL" id="KAK4288246.1"/>
    </source>
</evidence>
<dbReference type="Proteomes" id="UP001292094">
    <property type="component" value="Unassembled WGS sequence"/>
</dbReference>
<feature type="compositionally biased region" description="Polar residues" evidence="1">
    <location>
        <begin position="85"/>
        <end position="109"/>
    </location>
</feature>
<protein>
    <submittedName>
        <fullName evidence="2">Uncharacterized protein</fullName>
    </submittedName>
</protein>